<sequence>MLVVILQLASGFLGRRFNFCIQYTTQFYVFDSCFTPAYIFTDFVETNFKARALPLMDSRGIYFSLAGLQRLRETAICRAVPFCEYFRQIIKLIIAKLNIED</sequence>
<dbReference type="Proteomes" id="UP000242861">
    <property type="component" value="Unassembled WGS sequence"/>
</dbReference>
<organism evidence="1 2">
    <name type="scientific">Pseudomonas fluvialis</name>
    <dbReference type="NCBI Taxonomy" id="1793966"/>
    <lineage>
        <taxon>Bacteria</taxon>
        <taxon>Pseudomonadati</taxon>
        <taxon>Pseudomonadota</taxon>
        <taxon>Gammaproteobacteria</taxon>
        <taxon>Pseudomonadales</taxon>
        <taxon>Pseudomonadaceae</taxon>
        <taxon>Pseudomonas</taxon>
    </lineage>
</organism>
<comment type="caution">
    <text evidence="1">The sequence shown here is derived from an EMBL/GenBank/DDBJ whole genome shotgun (WGS) entry which is preliminary data.</text>
</comment>
<dbReference type="EMBL" id="PIYS01000015">
    <property type="protein sequence ID" value="PKF71338.1"/>
    <property type="molecule type" value="Genomic_DNA"/>
</dbReference>
<protein>
    <submittedName>
        <fullName evidence="1">Uncharacterized protein</fullName>
    </submittedName>
</protein>
<name>A0A2I0CQC3_9PSED</name>
<reference evidence="2" key="1">
    <citation type="submission" date="2017-12" db="EMBL/GenBank/DDBJ databases">
        <authorList>
            <person name="Yu X.-Y."/>
        </authorList>
    </citation>
    <scope>NUCLEOTIDE SEQUENCE [LARGE SCALE GENOMIC DNA]</scope>
    <source>
        <strain evidence="2">ZYSR67-Z</strain>
    </source>
</reference>
<proteinExistence type="predicted"/>
<evidence type="ECO:0000313" key="1">
    <source>
        <dbReference type="EMBL" id="PKF71338.1"/>
    </source>
</evidence>
<accession>A0A2I0CQC3</accession>
<evidence type="ECO:0000313" key="2">
    <source>
        <dbReference type="Proteomes" id="UP000242861"/>
    </source>
</evidence>
<dbReference type="AlphaFoldDB" id="A0A2I0CQC3"/>
<gene>
    <name evidence="1" type="ORF">CW360_09325</name>
</gene>